<gene>
    <name evidence="8" type="ordered locus">Desac_1710</name>
</gene>
<dbReference type="InterPro" id="IPR001189">
    <property type="entry name" value="Mn/Fe_SOD"/>
</dbReference>
<dbReference type="AlphaFoldDB" id="F2NCX7"/>
<protein>
    <recommendedName>
        <fullName evidence="2">superoxide dismutase</fullName>
        <ecNumber evidence="2">1.15.1.1</ecNumber>
    </recommendedName>
</protein>
<dbReference type="RefSeq" id="WP_013706661.1">
    <property type="nucleotide sequence ID" value="NC_015388.1"/>
</dbReference>
<dbReference type="eggNOG" id="COG0605">
    <property type="taxonomic scope" value="Bacteria"/>
</dbReference>
<dbReference type="InterPro" id="IPR036324">
    <property type="entry name" value="Mn/Fe_SOD_N_sf"/>
</dbReference>
<dbReference type="InterPro" id="IPR050265">
    <property type="entry name" value="Fe/Mn_Superoxide_Dismutase"/>
</dbReference>
<keyword evidence="6" id="KW-0732">Signal</keyword>
<dbReference type="EMBL" id="CP002629">
    <property type="protein sequence ID" value="AEB09551.1"/>
    <property type="molecule type" value="Genomic_DNA"/>
</dbReference>
<feature type="binding site" evidence="5">
    <location>
        <position position="52"/>
    </location>
    <ligand>
        <name>Mn(2+)</name>
        <dbReference type="ChEBI" id="CHEBI:29035"/>
    </ligand>
</feature>
<dbReference type="EC" id="1.15.1.1" evidence="2"/>
<feature type="binding site" evidence="5">
    <location>
        <position position="180"/>
    </location>
    <ligand>
        <name>Mn(2+)</name>
        <dbReference type="ChEBI" id="CHEBI:29035"/>
    </ligand>
</feature>
<feature type="signal peptide" evidence="6">
    <location>
        <begin position="1"/>
        <end position="25"/>
    </location>
</feature>
<dbReference type="PIRSF" id="PIRSF000349">
    <property type="entry name" value="SODismutase"/>
    <property type="match status" value="1"/>
</dbReference>
<dbReference type="InterPro" id="IPR036314">
    <property type="entry name" value="SOD_C_sf"/>
</dbReference>
<accession>F2NCX7</accession>
<evidence type="ECO:0000256" key="4">
    <source>
        <dbReference type="ARBA" id="ARBA00023002"/>
    </source>
</evidence>
<dbReference type="SUPFAM" id="SSF54719">
    <property type="entry name" value="Fe,Mn superoxide dismutase (SOD), C-terminal domain"/>
    <property type="match status" value="1"/>
</dbReference>
<dbReference type="InterPro" id="IPR019832">
    <property type="entry name" value="Mn/Fe_SOD_C"/>
</dbReference>
<evidence type="ECO:0000313" key="9">
    <source>
        <dbReference type="Proteomes" id="UP000000483"/>
    </source>
</evidence>
<dbReference type="SUPFAM" id="SSF46609">
    <property type="entry name" value="Fe,Mn superoxide dismutase (SOD), N-terminal domain"/>
    <property type="match status" value="1"/>
</dbReference>
<sequence length="216" mass="24163">MPITMKSVLAFLTILTLFVVTTAAAAPVTYQAKDFSRLRGMKGFSDQALELHFVLYQGYVKNTNAMLETLAQIASSTPAYAEMKRRLGWEYNGMRLHELYFGNLGGDGKIPPDSKIAKRLTEQFGSLESWANDFKATGAMRGIGWVVLYEDQASGRLINTWINEHDLGHLAGGQPLLVMDVFEHAFIPDYGLKKGDYIEAFFQNIDWKAVDARLGK</sequence>
<dbReference type="Proteomes" id="UP000000483">
    <property type="component" value="Chromosome"/>
</dbReference>
<dbReference type="GO" id="GO:0004784">
    <property type="term" value="F:superoxide dismutase activity"/>
    <property type="evidence" value="ECO:0007669"/>
    <property type="project" value="UniProtKB-EC"/>
</dbReference>
<evidence type="ECO:0000256" key="3">
    <source>
        <dbReference type="ARBA" id="ARBA00022723"/>
    </source>
</evidence>
<dbReference type="Gene3D" id="3.55.40.20">
    <property type="entry name" value="Iron/manganese superoxide dismutase, C-terminal domain"/>
    <property type="match status" value="1"/>
</dbReference>
<reference evidence="9" key="2">
    <citation type="submission" date="2011-03" db="EMBL/GenBank/DDBJ databases">
        <title>The complete genome of Desulfobacca acetoxidans DSM 11109.</title>
        <authorList>
            <consortium name="US DOE Joint Genome Institute (JGI-PGF)"/>
            <person name="Lucas S."/>
            <person name="Copeland A."/>
            <person name="Lapidus A."/>
            <person name="Bruce D."/>
            <person name="Goodwin L."/>
            <person name="Pitluck S."/>
            <person name="Peters L."/>
            <person name="Kyrpides N."/>
            <person name="Mavromatis K."/>
            <person name="Ivanova N."/>
            <person name="Ovchinnikova G."/>
            <person name="Teshima H."/>
            <person name="Detter J.C."/>
            <person name="Han C."/>
            <person name="Land M."/>
            <person name="Hauser L."/>
            <person name="Markowitz V."/>
            <person name="Cheng J.-F."/>
            <person name="Hugenholtz P."/>
            <person name="Woyke T."/>
            <person name="Wu D."/>
            <person name="Spring S."/>
            <person name="Schueler E."/>
            <person name="Brambilla E."/>
            <person name="Klenk H.-P."/>
            <person name="Eisen J.A."/>
        </authorList>
    </citation>
    <scope>NUCLEOTIDE SEQUENCE [LARGE SCALE GENOMIC DNA]</scope>
    <source>
        <strain evidence="9">ATCC 700848 / DSM 11109 / ASRB2</strain>
    </source>
</reference>
<evidence type="ECO:0000256" key="1">
    <source>
        <dbReference type="ARBA" id="ARBA00008714"/>
    </source>
</evidence>
<keyword evidence="4" id="KW-0560">Oxidoreductase</keyword>
<evidence type="ECO:0000256" key="5">
    <source>
        <dbReference type="PIRSR" id="PIRSR000349-1"/>
    </source>
</evidence>
<dbReference type="Pfam" id="PF02777">
    <property type="entry name" value="Sod_Fe_C"/>
    <property type="match status" value="1"/>
</dbReference>
<feature type="chain" id="PRO_5003282525" description="superoxide dismutase" evidence="6">
    <location>
        <begin position="26"/>
        <end position="216"/>
    </location>
</feature>
<name>F2NCX7_DESAR</name>
<feature type="domain" description="Manganese/iron superoxide dismutase C-terminal" evidence="7">
    <location>
        <begin position="113"/>
        <end position="213"/>
    </location>
</feature>
<organism evidence="8 9">
    <name type="scientific">Desulfobacca acetoxidans (strain ATCC 700848 / DSM 11109 / ASRB2)</name>
    <dbReference type="NCBI Taxonomy" id="880072"/>
    <lineage>
        <taxon>Bacteria</taxon>
        <taxon>Pseudomonadati</taxon>
        <taxon>Thermodesulfobacteriota</taxon>
        <taxon>Desulfobaccia</taxon>
        <taxon>Desulfobaccales</taxon>
        <taxon>Desulfobaccaceae</taxon>
        <taxon>Desulfobacca</taxon>
    </lineage>
</organism>
<evidence type="ECO:0000256" key="2">
    <source>
        <dbReference type="ARBA" id="ARBA00012682"/>
    </source>
</evidence>
<keyword evidence="3 5" id="KW-0479">Metal-binding</keyword>
<dbReference type="PANTHER" id="PTHR11404">
    <property type="entry name" value="SUPEROXIDE DISMUTASE 2"/>
    <property type="match status" value="1"/>
</dbReference>
<dbReference type="GO" id="GO:0046872">
    <property type="term" value="F:metal ion binding"/>
    <property type="evidence" value="ECO:0007669"/>
    <property type="project" value="UniProtKB-KW"/>
</dbReference>
<dbReference type="PANTHER" id="PTHR11404:SF6">
    <property type="entry name" value="SUPEROXIDE DISMUTASE [MN], MITOCHONDRIAL"/>
    <property type="match status" value="1"/>
</dbReference>
<feature type="binding site" evidence="5">
    <location>
        <position position="184"/>
    </location>
    <ligand>
        <name>Mn(2+)</name>
        <dbReference type="ChEBI" id="CHEBI:29035"/>
    </ligand>
</feature>
<comment type="similarity">
    <text evidence="1">Belongs to the iron/manganese superoxide dismutase family.</text>
</comment>
<evidence type="ECO:0000313" key="8">
    <source>
        <dbReference type="EMBL" id="AEB09551.1"/>
    </source>
</evidence>
<proteinExistence type="inferred from homology"/>
<dbReference type="HOGENOM" id="CLU_031625_2_2_7"/>
<keyword evidence="9" id="KW-1185">Reference proteome</keyword>
<dbReference type="KEGG" id="dao:Desac_1710"/>
<dbReference type="STRING" id="880072.Desac_1710"/>
<evidence type="ECO:0000259" key="7">
    <source>
        <dbReference type="Pfam" id="PF02777"/>
    </source>
</evidence>
<reference evidence="8 9" key="1">
    <citation type="journal article" date="2011" name="Stand. Genomic Sci.">
        <title>Complete genome sequence of the acetate-degrading sulfate reducer Desulfobacca acetoxidans type strain (ASRB2).</title>
        <authorList>
            <person name="Goker M."/>
            <person name="Teshima H."/>
            <person name="Lapidus A."/>
            <person name="Nolan M."/>
            <person name="Lucas S."/>
            <person name="Hammon N."/>
            <person name="Deshpande S."/>
            <person name="Cheng J.F."/>
            <person name="Tapia R."/>
            <person name="Han C."/>
            <person name="Goodwin L."/>
            <person name="Pitluck S."/>
            <person name="Huntemann M."/>
            <person name="Liolios K."/>
            <person name="Ivanova N."/>
            <person name="Pagani I."/>
            <person name="Mavromatis K."/>
            <person name="Ovchinikova G."/>
            <person name="Pati A."/>
            <person name="Chen A."/>
            <person name="Palaniappan K."/>
            <person name="Land M."/>
            <person name="Hauser L."/>
            <person name="Brambilla E.M."/>
            <person name="Rohde M."/>
            <person name="Spring S."/>
            <person name="Detter J.C."/>
            <person name="Woyke T."/>
            <person name="Bristow J."/>
            <person name="Eisen J.A."/>
            <person name="Markowitz V."/>
            <person name="Hugenholtz P."/>
            <person name="Kyrpides N.C."/>
            <person name="Klenk H.P."/>
        </authorList>
    </citation>
    <scope>NUCLEOTIDE SEQUENCE [LARGE SCALE GENOMIC DNA]</scope>
    <source>
        <strain evidence="9">ATCC 700848 / DSM 11109 / ASRB2</strain>
    </source>
</reference>
<feature type="binding site" evidence="5">
    <location>
        <position position="97"/>
    </location>
    <ligand>
        <name>Mn(2+)</name>
        <dbReference type="ChEBI" id="CHEBI:29035"/>
    </ligand>
</feature>
<evidence type="ECO:0000256" key="6">
    <source>
        <dbReference type="SAM" id="SignalP"/>
    </source>
</evidence>